<dbReference type="PANTHER" id="PTHR45649">
    <property type="entry name" value="AMINO-ACID PERMEASE BAT1"/>
    <property type="match status" value="1"/>
</dbReference>
<feature type="transmembrane region" description="Helical" evidence="6">
    <location>
        <begin position="158"/>
        <end position="178"/>
    </location>
</feature>
<sequence length="381" mass="41405">MGRCAVIIGDVEKVPRTISFFAIIAVAFNLLSSWLTVASTLLLGLSHGGPVTVVYGLIVMLIMYGAVALSLSEMAARYPTAGGQYHWTALLAPDKWKCGLSYCCGSINAIGRVAMTASILYIVAILSHGMIAFYDLSYTIELTYNIFFLNKAPWTHKLGFIISLASFFVISITCLALTQPKQSNYYVWRDFINHTGWESNGLVFLLGLINPTLGFGGLDGAVHLAEDSVSAAKTVPRALCYSLVIGFATSFFFVVSMLYCVQDIDAAITSRTGVPIHEFWFQATRSGAAATTFMASMTAAAFIASIGSVQSKFGWLVNAMVVSWAAFLIVIFSFPVQQPVTPGSMNYTSLVLGIMALLSVLNWFLYARKHYQGPNITLLVD</sequence>
<feature type="transmembrane region" description="Helical" evidence="6">
    <location>
        <begin position="51"/>
        <end position="71"/>
    </location>
</feature>
<dbReference type="EMBL" id="JAFEKC020000017">
    <property type="protein sequence ID" value="KAK0509897.1"/>
    <property type="molecule type" value="Genomic_DNA"/>
</dbReference>
<evidence type="ECO:0000256" key="2">
    <source>
        <dbReference type="ARBA" id="ARBA00022448"/>
    </source>
</evidence>
<dbReference type="GO" id="GO:0016020">
    <property type="term" value="C:membrane"/>
    <property type="evidence" value="ECO:0007669"/>
    <property type="project" value="UniProtKB-SubCell"/>
</dbReference>
<feature type="transmembrane region" description="Helical" evidence="6">
    <location>
        <begin position="238"/>
        <end position="259"/>
    </location>
</feature>
<dbReference type="Proteomes" id="UP001166286">
    <property type="component" value="Unassembled WGS sequence"/>
</dbReference>
<comment type="subcellular location">
    <subcellularLocation>
        <location evidence="1">Membrane</location>
        <topology evidence="1">Multi-pass membrane protein</topology>
    </subcellularLocation>
</comment>
<dbReference type="GO" id="GO:0022857">
    <property type="term" value="F:transmembrane transporter activity"/>
    <property type="evidence" value="ECO:0007669"/>
    <property type="project" value="InterPro"/>
</dbReference>
<reference evidence="7" key="1">
    <citation type="submission" date="2023-03" db="EMBL/GenBank/DDBJ databases">
        <title>Complete genome of Cladonia borealis.</title>
        <authorList>
            <person name="Park H."/>
        </authorList>
    </citation>
    <scope>NUCLEOTIDE SEQUENCE</scope>
    <source>
        <strain evidence="7">ANT050790</strain>
    </source>
</reference>
<dbReference type="Gene3D" id="1.20.1740.10">
    <property type="entry name" value="Amino acid/polyamine transporter I"/>
    <property type="match status" value="1"/>
</dbReference>
<evidence type="ECO:0000256" key="4">
    <source>
        <dbReference type="ARBA" id="ARBA00022989"/>
    </source>
</evidence>
<evidence type="ECO:0000256" key="3">
    <source>
        <dbReference type="ARBA" id="ARBA00022692"/>
    </source>
</evidence>
<keyword evidence="4 6" id="KW-1133">Transmembrane helix</keyword>
<feature type="transmembrane region" description="Helical" evidence="6">
    <location>
        <begin position="315"/>
        <end position="335"/>
    </location>
</feature>
<feature type="transmembrane region" description="Helical" evidence="6">
    <location>
        <begin position="347"/>
        <end position="366"/>
    </location>
</feature>
<keyword evidence="2" id="KW-0813">Transport</keyword>
<keyword evidence="8" id="KW-1185">Reference proteome</keyword>
<evidence type="ECO:0000256" key="1">
    <source>
        <dbReference type="ARBA" id="ARBA00004141"/>
    </source>
</evidence>
<dbReference type="AlphaFoldDB" id="A0AA39QVA9"/>
<proteinExistence type="predicted"/>
<dbReference type="PANTHER" id="PTHR45649:SF19">
    <property type="entry name" value="TRANSPORTER, PUTATIVE (EUROFUNG)-RELATED"/>
    <property type="match status" value="1"/>
</dbReference>
<keyword evidence="5 6" id="KW-0472">Membrane</keyword>
<feature type="transmembrane region" description="Helical" evidence="6">
    <location>
        <begin position="279"/>
        <end position="303"/>
    </location>
</feature>
<feature type="transmembrane region" description="Helical" evidence="6">
    <location>
        <begin position="119"/>
        <end position="138"/>
    </location>
</feature>
<name>A0AA39QVA9_9LECA</name>
<gene>
    <name evidence="7" type="ORF">JMJ35_007291</name>
</gene>
<dbReference type="Pfam" id="PF13520">
    <property type="entry name" value="AA_permease_2"/>
    <property type="match status" value="1"/>
</dbReference>
<evidence type="ECO:0008006" key="9">
    <source>
        <dbReference type="Google" id="ProtNLM"/>
    </source>
</evidence>
<feature type="transmembrane region" description="Helical" evidence="6">
    <location>
        <begin position="20"/>
        <end position="45"/>
    </location>
</feature>
<protein>
    <recommendedName>
        <fullName evidence="9">Choline transport protein</fullName>
    </recommendedName>
</protein>
<evidence type="ECO:0000256" key="6">
    <source>
        <dbReference type="SAM" id="Phobius"/>
    </source>
</evidence>
<comment type="caution">
    <text evidence="7">The sequence shown here is derived from an EMBL/GenBank/DDBJ whole genome shotgun (WGS) entry which is preliminary data.</text>
</comment>
<dbReference type="InterPro" id="IPR002293">
    <property type="entry name" value="AA/rel_permease1"/>
</dbReference>
<organism evidence="7 8">
    <name type="scientific">Cladonia borealis</name>
    <dbReference type="NCBI Taxonomy" id="184061"/>
    <lineage>
        <taxon>Eukaryota</taxon>
        <taxon>Fungi</taxon>
        <taxon>Dikarya</taxon>
        <taxon>Ascomycota</taxon>
        <taxon>Pezizomycotina</taxon>
        <taxon>Lecanoromycetes</taxon>
        <taxon>OSLEUM clade</taxon>
        <taxon>Lecanoromycetidae</taxon>
        <taxon>Lecanorales</taxon>
        <taxon>Lecanorineae</taxon>
        <taxon>Cladoniaceae</taxon>
        <taxon>Cladonia</taxon>
    </lineage>
</organism>
<evidence type="ECO:0000313" key="7">
    <source>
        <dbReference type="EMBL" id="KAK0509897.1"/>
    </source>
</evidence>
<evidence type="ECO:0000256" key="5">
    <source>
        <dbReference type="ARBA" id="ARBA00023136"/>
    </source>
</evidence>
<evidence type="ECO:0000313" key="8">
    <source>
        <dbReference type="Proteomes" id="UP001166286"/>
    </source>
</evidence>
<accession>A0AA39QVA9</accession>
<keyword evidence="3 6" id="KW-0812">Transmembrane</keyword>